<dbReference type="AlphaFoldDB" id="A0ABD5SLP2"/>
<proteinExistence type="predicted"/>
<evidence type="ECO:0000313" key="2">
    <source>
        <dbReference type="Proteomes" id="UP001596383"/>
    </source>
</evidence>
<organism evidence="1 2">
    <name type="scientific">Natrinema soli</name>
    <dbReference type="NCBI Taxonomy" id="1930624"/>
    <lineage>
        <taxon>Archaea</taxon>
        <taxon>Methanobacteriati</taxon>
        <taxon>Methanobacteriota</taxon>
        <taxon>Stenosarchaea group</taxon>
        <taxon>Halobacteria</taxon>
        <taxon>Halobacteriales</taxon>
        <taxon>Natrialbaceae</taxon>
        <taxon>Natrinema</taxon>
    </lineage>
</organism>
<name>A0ABD5SLP2_9EURY</name>
<dbReference type="RefSeq" id="WP_273738461.1">
    <property type="nucleotide sequence ID" value="NZ_JAQIVI010000149.1"/>
</dbReference>
<dbReference type="EMBL" id="JBHSWV010000149">
    <property type="protein sequence ID" value="MFC6765440.1"/>
    <property type="molecule type" value="Genomic_DNA"/>
</dbReference>
<evidence type="ECO:0000313" key="1">
    <source>
        <dbReference type="EMBL" id="MFC6765440.1"/>
    </source>
</evidence>
<accession>A0ABD5SLP2</accession>
<gene>
    <name evidence="1" type="ORF">ACFQE6_10715</name>
</gene>
<dbReference type="Proteomes" id="UP001596383">
    <property type="component" value="Unassembled WGS sequence"/>
</dbReference>
<keyword evidence="2" id="KW-1185">Reference proteome</keyword>
<sequence length="388" mass="42078">MPDLQLYTLIVASASQSELGNRQRQQLAQSGILNQDGGVAEQLSSNPADQTLDGVYRGRYAEKMATEIEELSSASGFEAVPLAGVDGATPADGYYVVEEEDIGPAEAQTGKAQRYELSLSKKGTRNDNWRALETTPGQLDRDAWGADLTAHVGVPSAASKVQWFNADGDGTRVPASLVETRSAELGDIDIYDLEDAPWYAPPPFKEEPPTLLYEIPYTAEENVDVRVYDTLGQASKKDGNGDLQWQKLFSTQHDFDHELVIDTGLLRLRLDEAAGTIEAETWDSGTGAWTTVGLEADQPSTVTLFDIDLETVAMARVRAQLTFDIGGTLFALNAIVARGAEDVLFGLPENETGPVDADLENWLSPIASTSIVDPQAEKTLTARKEVRL</sequence>
<reference evidence="1 2" key="1">
    <citation type="journal article" date="2019" name="Int. J. Syst. Evol. Microbiol.">
        <title>The Global Catalogue of Microorganisms (GCM) 10K type strain sequencing project: providing services to taxonomists for standard genome sequencing and annotation.</title>
        <authorList>
            <consortium name="The Broad Institute Genomics Platform"/>
            <consortium name="The Broad Institute Genome Sequencing Center for Infectious Disease"/>
            <person name="Wu L."/>
            <person name="Ma J."/>
        </authorList>
    </citation>
    <scope>NUCLEOTIDE SEQUENCE [LARGE SCALE GENOMIC DNA]</scope>
    <source>
        <strain evidence="1 2">LMG 29247</strain>
    </source>
</reference>
<comment type="caution">
    <text evidence="1">The sequence shown here is derived from an EMBL/GenBank/DDBJ whole genome shotgun (WGS) entry which is preliminary data.</text>
</comment>
<protein>
    <submittedName>
        <fullName evidence="1">Uncharacterized protein</fullName>
    </submittedName>
</protein>